<dbReference type="GO" id="GO:0010309">
    <property type="term" value="F:acireductone dioxygenase [iron(II)-requiring] activity"/>
    <property type="evidence" value="ECO:0007669"/>
    <property type="project" value="InterPro"/>
</dbReference>
<dbReference type="InterPro" id="IPR011051">
    <property type="entry name" value="RmlC_Cupin_sf"/>
</dbReference>
<evidence type="ECO:0000313" key="2">
    <source>
        <dbReference type="WBParaSite" id="PSAMB.scaffold1977size33979.g15751.t1"/>
    </source>
</evidence>
<reference evidence="2" key="1">
    <citation type="submission" date="2022-11" db="UniProtKB">
        <authorList>
            <consortium name="WormBaseParasite"/>
        </authorList>
    </citation>
    <scope>IDENTIFICATION</scope>
</reference>
<evidence type="ECO:0000313" key="1">
    <source>
        <dbReference type="Proteomes" id="UP000887566"/>
    </source>
</evidence>
<dbReference type="WBParaSite" id="PSAMB.scaffold1977size33979.g15751.t1">
    <property type="protein sequence ID" value="PSAMB.scaffold1977size33979.g15751.t1"/>
    <property type="gene ID" value="PSAMB.scaffold1977size33979.g15751"/>
</dbReference>
<keyword evidence="1" id="KW-1185">Reference proteome</keyword>
<sequence length="156" mass="18305">MVQMWYMEAYPCGDPRLPHHMFPPKPITPDELTRKTGTQAFKCDMMDPVSWGKRVAIMKIERKFNGEDTYILDGANTVEFEEKIEELFEETENKEDQARMILEGAAYYDVEDCDGRWVRILCEYGDLIVIPAGKNIRFTTTPKNFVKMRRFFKTNS</sequence>
<dbReference type="AlphaFoldDB" id="A0A914VH14"/>
<name>A0A914VH14_9BILA</name>
<organism evidence="1 2">
    <name type="scientific">Plectus sambesii</name>
    <dbReference type="NCBI Taxonomy" id="2011161"/>
    <lineage>
        <taxon>Eukaryota</taxon>
        <taxon>Metazoa</taxon>
        <taxon>Ecdysozoa</taxon>
        <taxon>Nematoda</taxon>
        <taxon>Chromadorea</taxon>
        <taxon>Plectida</taxon>
        <taxon>Plectina</taxon>
        <taxon>Plectoidea</taxon>
        <taxon>Plectidae</taxon>
        <taxon>Plectus</taxon>
    </lineage>
</organism>
<dbReference type="InterPro" id="IPR014710">
    <property type="entry name" value="RmlC-like_jellyroll"/>
</dbReference>
<dbReference type="SUPFAM" id="SSF51182">
    <property type="entry name" value="RmlC-like cupins"/>
    <property type="match status" value="1"/>
</dbReference>
<dbReference type="PANTHER" id="PTHR23418:SF1">
    <property type="entry name" value="INACTIVE ACIREDUCTONE DIOXYGENASE 2-RELATED"/>
    <property type="match status" value="1"/>
</dbReference>
<protein>
    <submittedName>
        <fullName evidence="2">Uncharacterized protein</fullName>
    </submittedName>
</protein>
<dbReference type="Pfam" id="PF03079">
    <property type="entry name" value="ARD"/>
    <property type="match status" value="1"/>
</dbReference>
<accession>A0A914VH14</accession>
<proteinExistence type="predicted"/>
<dbReference type="Proteomes" id="UP000887566">
    <property type="component" value="Unplaced"/>
</dbReference>
<dbReference type="InterPro" id="IPR004313">
    <property type="entry name" value="ARD"/>
</dbReference>
<dbReference type="GO" id="GO:0006555">
    <property type="term" value="P:methionine metabolic process"/>
    <property type="evidence" value="ECO:0007669"/>
    <property type="project" value="TreeGrafter"/>
</dbReference>
<dbReference type="PANTHER" id="PTHR23418">
    <property type="entry name" value="ACIREDUCTONE DIOXYGENASE"/>
    <property type="match status" value="1"/>
</dbReference>
<dbReference type="Gene3D" id="2.60.120.10">
    <property type="entry name" value="Jelly Rolls"/>
    <property type="match status" value="1"/>
</dbReference>